<dbReference type="InterPro" id="IPR036179">
    <property type="entry name" value="Ig-like_dom_sf"/>
</dbReference>
<dbReference type="Proteomes" id="UP000321570">
    <property type="component" value="Unassembled WGS sequence"/>
</dbReference>
<evidence type="ECO:0000313" key="2">
    <source>
        <dbReference type="EMBL" id="VUZ53242.1"/>
    </source>
</evidence>
<accession>A0A564Z197</accession>
<dbReference type="InterPro" id="IPR003599">
    <property type="entry name" value="Ig_sub"/>
</dbReference>
<dbReference type="EMBL" id="CABIJS010000555">
    <property type="protein sequence ID" value="VUZ53242.1"/>
    <property type="molecule type" value="Genomic_DNA"/>
</dbReference>
<dbReference type="InterPro" id="IPR003598">
    <property type="entry name" value="Ig_sub2"/>
</dbReference>
<reference evidence="2 3" key="1">
    <citation type="submission" date="2019-07" db="EMBL/GenBank/DDBJ databases">
        <authorList>
            <person name="Jastrzebski P J."/>
            <person name="Paukszto L."/>
            <person name="Jastrzebski P J."/>
        </authorList>
    </citation>
    <scope>NUCLEOTIDE SEQUENCE [LARGE SCALE GENOMIC DNA]</scope>
    <source>
        <strain evidence="2 3">WMS-il1</strain>
    </source>
</reference>
<name>A0A564Z197_HYMDI</name>
<organism evidence="2 3">
    <name type="scientific">Hymenolepis diminuta</name>
    <name type="common">Rat tapeworm</name>
    <dbReference type="NCBI Taxonomy" id="6216"/>
    <lineage>
        <taxon>Eukaryota</taxon>
        <taxon>Metazoa</taxon>
        <taxon>Spiralia</taxon>
        <taxon>Lophotrochozoa</taxon>
        <taxon>Platyhelminthes</taxon>
        <taxon>Cestoda</taxon>
        <taxon>Eucestoda</taxon>
        <taxon>Cyclophyllidea</taxon>
        <taxon>Hymenolepididae</taxon>
        <taxon>Hymenolepis</taxon>
    </lineage>
</organism>
<dbReference type="InterPro" id="IPR013783">
    <property type="entry name" value="Ig-like_fold"/>
</dbReference>
<keyword evidence="3" id="KW-1185">Reference proteome</keyword>
<dbReference type="Pfam" id="PF07679">
    <property type="entry name" value="I-set"/>
    <property type="match status" value="5"/>
</dbReference>
<evidence type="ECO:0000313" key="3">
    <source>
        <dbReference type="Proteomes" id="UP000321570"/>
    </source>
</evidence>
<gene>
    <name evidence="2" type="ORF">WMSIL1_LOCUS11695</name>
</gene>
<proteinExistence type="predicted"/>
<dbReference type="InterPro" id="IPR013098">
    <property type="entry name" value="Ig_I-set"/>
</dbReference>
<dbReference type="SUPFAM" id="SSF48726">
    <property type="entry name" value="Immunoglobulin"/>
    <property type="match status" value="5"/>
</dbReference>
<feature type="domain" description="Ig-like" evidence="1">
    <location>
        <begin position="292"/>
        <end position="385"/>
    </location>
</feature>
<dbReference type="CDD" id="cd00096">
    <property type="entry name" value="Ig"/>
    <property type="match status" value="3"/>
</dbReference>
<dbReference type="PROSITE" id="PS50835">
    <property type="entry name" value="IG_LIKE"/>
    <property type="match status" value="4"/>
</dbReference>
<dbReference type="SMART" id="SM00409">
    <property type="entry name" value="IG"/>
    <property type="match status" value="5"/>
</dbReference>
<feature type="domain" description="Ig-like" evidence="1">
    <location>
        <begin position="431"/>
        <end position="523"/>
    </location>
</feature>
<sequence length="753" mass="83000">MSAAISPKPAESATAFAFENMSAGELPRLLSALEGGISVQEGEPIHLDVRVTSDSDVQITWMKDGNPILPGSRMHDAYDRGYACLDIEYTYPEDTGMYSVVITNRAGSVQANPVQISVIPEEREQYETVAMQNNAYDTMTAIGQSAEKDAVHYEPPSFLQPIVCSNTNLAEGDRTRFIGEVSLVGDSTLQIEWLKDGQPIVIGSRFSSMFDRGMVVLDITCCYPEDSGSYVCVLTNKAGRVESSPISITCEAGVRIVTNSNLSESSVNHLKQLDNPEGDYNHFEQTPDPIPPKFTGVIVPPQLTTVETLDAYFEVPVETGNGVKVNFVWLQNGEPVHFGSRINGKLEMGMASLSFKYVLASDMGSYVCCVTTEHGEAQSQPAELIVETTKNLDTETQLKAPNGLQAVKDLEEMLNAPKPDNFQEDGPAAAPTIVIQPKPVDSCIEDEPVEFRLQYEPSTDNNLVVQWYKDGEPLTNGTRFHVEYERGIASLLIRHTIPEDSGVYSCMIANATGTVESDRLELQCTPSATIITQSNLLEGSEGYKLIQAIEQGAEMFDTSRYADDEQTPTPPSIDAQLNPAEIILGSPVRFLVRMSGYPTPEIEWFIDGEPVHQDSIVKVLSDGGISVLEINKTQFELGEHEVRVRGSNSQGNVEANTQMIIHPADYKLPDLKHVMPENPFRRQAQLKHVERTEELSKAFSKAKPKPEKIIQIEQGTELRAKTFRSPEVVAAEELLSNVTTGLRKSNRMNQNLE</sequence>
<feature type="domain" description="Ig-like" evidence="1">
    <location>
        <begin position="27"/>
        <end position="117"/>
    </location>
</feature>
<dbReference type="PANTHER" id="PTHR47633">
    <property type="entry name" value="IMMUNOGLOBULIN"/>
    <property type="match status" value="1"/>
</dbReference>
<dbReference type="PANTHER" id="PTHR47633:SF4">
    <property type="entry name" value="MYOPALLADIN ISOFORM X1"/>
    <property type="match status" value="1"/>
</dbReference>
<dbReference type="AlphaFoldDB" id="A0A564Z197"/>
<dbReference type="InterPro" id="IPR007110">
    <property type="entry name" value="Ig-like_dom"/>
</dbReference>
<evidence type="ECO:0000259" key="1">
    <source>
        <dbReference type="PROSITE" id="PS50835"/>
    </source>
</evidence>
<feature type="domain" description="Ig-like" evidence="1">
    <location>
        <begin position="156"/>
        <end position="249"/>
    </location>
</feature>
<dbReference type="SMART" id="SM00408">
    <property type="entry name" value="IGc2"/>
    <property type="match status" value="3"/>
</dbReference>
<protein>
    <recommendedName>
        <fullName evidence="1">Ig-like domain-containing protein</fullName>
    </recommendedName>
</protein>
<dbReference type="Gene3D" id="2.60.40.10">
    <property type="entry name" value="Immunoglobulins"/>
    <property type="match status" value="5"/>
</dbReference>